<dbReference type="SUPFAM" id="SSF53448">
    <property type="entry name" value="Nucleotide-diphospho-sugar transferases"/>
    <property type="match status" value="1"/>
</dbReference>
<proteinExistence type="predicted"/>
<evidence type="ECO:0000313" key="4">
    <source>
        <dbReference type="EMBL" id="PTN06797.1"/>
    </source>
</evidence>
<organism evidence="4 5">
    <name type="scientific">Mangrovibacterium marinum</name>
    <dbReference type="NCBI Taxonomy" id="1639118"/>
    <lineage>
        <taxon>Bacteria</taxon>
        <taxon>Pseudomonadati</taxon>
        <taxon>Bacteroidota</taxon>
        <taxon>Bacteroidia</taxon>
        <taxon>Marinilabiliales</taxon>
        <taxon>Prolixibacteraceae</taxon>
        <taxon>Mangrovibacterium</taxon>
    </lineage>
</organism>
<keyword evidence="2" id="KW-0548">Nucleotidyltransferase</keyword>
<dbReference type="Gene3D" id="3.90.550.10">
    <property type="entry name" value="Spore Coat Polysaccharide Biosynthesis Protein SpsA, Chain A"/>
    <property type="match status" value="1"/>
</dbReference>
<dbReference type="PANTHER" id="PTHR43584:SF8">
    <property type="entry name" value="N-ACETYLMURAMATE ALPHA-1-PHOSPHATE URIDYLYLTRANSFERASE"/>
    <property type="match status" value="1"/>
</dbReference>
<dbReference type="Pfam" id="PF00483">
    <property type="entry name" value="NTP_transferase"/>
    <property type="match status" value="1"/>
</dbReference>
<dbReference type="InterPro" id="IPR029044">
    <property type="entry name" value="Nucleotide-diphossugar_trans"/>
</dbReference>
<dbReference type="Proteomes" id="UP000243525">
    <property type="component" value="Unassembled WGS sequence"/>
</dbReference>
<evidence type="ECO:0000256" key="1">
    <source>
        <dbReference type="ARBA" id="ARBA00022679"/>
    </source>
</evidence>
<name>A0A2T5BY93_9BACT</name>
<dbReference type="RefSeq" id="WP_107823541.1">
    <property type="nucleotide sequence ID" value="NZ_OY782574.1"/>
</dbReference>
<reference evidence="4 5" key="1">
    <citation type="submission" date="2018-04" db="EMBL/GenBank/DDBJ databases">
        <title>Genomic Encyclopedia of Archaeal and Bacterial Type Strains, Phase II (KMG-II): from individual species to whole genera.</title>
        <authorList>
            <person name="Goeker M."/>
        </authorList>
    </citation>
    <scope>NUCLEOTIDE SEQUENCE [LARGE SCALE GENOMIC DNA]</scope>
    <source>
        <strain evidence="4 5">DSM 28823</strain>
    </source>
</reference>
<keyword evidence="1 4" id="KW-0808">Transferase</keyword>
<dbReference type="PANTHER" id="PTHR43584">
    <property type="entry name" value="NUCLEOTIDYL TRANSFERASE"/>
    <property type="match status" value="1"/>
</dbReference>
<dbReference type="OrthoDB" id="9813880at2"/>
<gene>
    <name evidence="4" type="ORF">C8N47_12150</name>
</gene>
<dbReference type="InterPro" id="IPR050065">
    <property type="entry name" value="GlmU-like"/>
</dbReference>
<evidence type="ECO:0000259" key="3">
    <source>
        <dbReference type="Pfam" id="PF00483"/>
    </source>
</evidence>
<dbReference type="AlphaFoldDB" id="A0A2T5BY93"/>
<keyword evidence="5" id="KW-1185">Reference proteome</keyword>
<evidence type="ECO:0000256" key="2">
    <source>
        <dbReference type="ARBA" id="ARBA00022695"/>
    </source>
</evidence>
<evidence type="ECO:0000313" key="5">
    <source>
        <dbReference type="Proteomes" id="UP000243525"/>
    </source>
</evidence>
<dbReference type="EMBL" id="QAAD01000021">
    <property type="protein sequence ID" value="PTN06797.1"/>
    <property type="molecule type" value="Genomic_DNA"/>
</dbReference>
<sequence length="244" mass="27334">MKAMLFAAGLGTRLKPLTDNKPKALVEIGGITLLERCINQLKENGIRDIVINIHHFGDQIKDFLKQHQNFGLSIAISDERDALLDTGGAILKAKPWLTGSEPILLINVDILTNLNFKALLDDHLRNKALATLVVRRRSTSRYLLFKEQILVGWENKKSGEIKVSRPGEIAEAEEFAFSGIHLIQPQLLDKITESGKFAIIDLYLRLARQHTIRAFVDSSSVWMDLGKISELSQAEELVRSLDAD</sequence>
<dbReference type="GO" id="GO:0016779">
    <property type="term" value="F:nucleotidyltransferase activity"/>
    <property type="evidence" value="ECO:0007669"/>
    <property type="project" value="UniProtKB-KW"/>
</dbReference>
<accession>A0A2T5BY93</accession>
<dbReference type="CDD" id="cd06422">
    <property type="entry name" value="NTP_transferase_like_1"/>
    <property type="match status" value="1"/>
</dbReference>
<protein>
    <submittedName>
        <fullName evidence="4">Nucleotidyltransferase-like protein</fullName>
    </submittedName>
</protein>
<feature type="domain" description="Nucleotidyl transferase" evidence="3">
    <location>
        <begin position="2"/>
        <end position="237"/>
    </location>
</feature>
<dbReference type="InterPro" id="IPR005835">
    <property type="entry name" value="NTP_transferase_dom"/>
</dbReference>
<comment type="caution">
    <text evidence="4">The sequence shown here is derived from an EMBL/GenBank/DDBJ whole genome shotgun (WGS) entry which is preliminary data.</text>
</comment>